<sequence>MNTQQALYIYNSQMLDREPLRVVDFRQLGGTAGPAFPTCIAHTAAAADEFDLAVGLLTGEVVLLSLRAQLRAAASNTRPVHSMCLNVDGSSNASRCVSLAWLPGSAGTAFVAAHRDGAVLLYHKVVGSSSDTKLLARSSSQNALRPPITQLQAPGCGGGVNAAAVSPDGQLVAAACRDGVLRVYACPGGGLVAGFKSYYGGLQCCAWSPDGRYVAAGGEDDLVAVYGLAEHCVVAYCQGHTAWLSGLAFDPWMCHTDGEQQLKAAADGGGGAAAEAAGPAASGLSAFSCSSGSEDRVYRLASVGQDCQLALWDVVVTEEAVAAAQQASSANASPERDHRPGLPPSPSKLRGGGGGGRSSSRSSSPAKRGGGGALSMFRTRSGSAPDPGALPAALATGIIAPPLPRADWPLVTPAVQLRCHPEPLSGVAFTAAGLYTACHGSAVRHWQRPPLTPTAQVRRIDSLQGMA</sequence>
<dbReference type="PANTHER" id="PTHR14107">
    <property type="entry name" value="WD REPEAT PROTEIN"/>
    <property type="match status" value="1"/>
</dbReference>
<dbReference type="AlphaFoldDB" id="A0A2P6VLA3"/>
<dbReference type="InterPro" id="IPR036322">
    <property type="entry name" value="WD40_repeat_dom_sf"/>
</dbReference>
<keyword evidence="1" id="KW-0853">WD repeat</keyword>
<gene>
    <name evidence="4" type="ORF">C2E20_1920</name>
</gene>
<dbReference type="Gene3D" id="2.130.10.10">
    <property type="entry name" value="YVTN repeat-like/Quinoprotein amine dehydrogenase"/>
    <property type="match status" value="1"/>
</dbReference>
<feature type="compositionally biased region" description="Low complexity" evidence="3">
    <location>
        <begin position="358"/>
        <end position="367"/>
    </location>
</feature>
<evidence type="ECO:0000313" key="4">
    <source>
        <dbReference type="EMBL" id="PSC74864.1"/>
    </source>
</evidence>
<feature type="region of interest" description="Disordered" evidence="3">
    <location>
        <begin position="326"/>
        <end position="388"/>
    </location>
</feature>
<name>A0A2P6VLA3_9CHLO</name>
<dbReference type="OrthoDB" id="3367at2759"/>
<reference evidence="4 5" key="1">
    <citation type="journal article" date="2018" name="Plant J.">
        <title>Genome sequences of Chlorella sorokiniana UTEX 1602 and Micractinium conductrix SAG 241.80: implications to maltose excretion by a green alga.</title>
        <authorList>
            <person name="Arriola M.B."/>
            <person name="Velmurugan N."/>
            <person name="Zhang Y."/>
            <person name="Plunkett M.H."/>
            <person name="Hondzo H."/>
            <person name="Barney B.M."/>
        </authorList>
    </citation>
    <scope>NUCLEOTIDE SEQUENCE [LARGE SCALE GENOMIC DNA]</scope>
    <source>
        <strain evidence="4 5">SAG 241.80</strain>
    </source>
</reference>
<dbReference type="PANTHER" id="PTHR14107:SF16">
    <property type="entry name" value="AT02583P"/>
    <property type="match status" value="1"/>
</dbReference>
<protein>
    <submittedName>
        <fullName evidence="4">WD repeat-containing 20-like</fullName>
    </submittedName>
</protein>
<evidence type="ECO:0000313" key="5">
    <source>
        <dbReference type="Proteomes" id="UP000239649"/>
    </source>
</evidence>
<evidence type="ECO:0000256" key="1">
    <source>
        <dbReference type="ARBA" id="ARBA00022574"/>
    </source>
</evidence>
<dbReference type="InterPro" id="IPR051362">
    <property type="entry name" value="WD_repeat_creC_regulators"/>
</dbReference>
<dbReference type="Pfam" id="PF00400">
    <property type="entry name" value="WD40"/>
    <property type="match status" value="2"/>
</dbReference>
<dbReference type="Proteomes" id="UP000239649">
    <property type="component" value="Unassembled WGS sequence"/>
</dbReference>
<comment type="caution">
    <text evidence="4">The sequence shown here is derived from an EMBL/GenBank/DDBJ whole genome shotgun (WGS) entry which is preliminary data.</text>
</comment>
<evidence type="ECO:0000256" key="3">
    <source>
        <dbReference type="SAM" id="MobiDB-lite"/>
    </source>
</evidence>
<dbReference type="SMART" id="SM00320">
    <property type="entry name" value="WD40"/>
    <property type="match status" value="5"/>
</dbReference>
<evidence type="ECO:0000256" key="2">
    <source>
        <dbReference type="ARBA" id="ARBA00022737"/>
    </source>
</evidence>
<dbReference type="InterPro" id="IPR001680">
    <property type="entry name" value="WD40_rpt"/>
</dbReference>
<dbReference type="SUPFAM" id="SSF50978">
    <property type="entry name" value="WD40 repeat-like"/>
    <property type="match status" value="1"/>
</dbReference>
<dbReference type="EMBL" id="LHPF02000003">
    <property type="protein sequence ID" value="PSC74864.1"/>
    <property type="molecule type" value="Genomic_DNA"/>
</dbReference>
<proteinExistence type="predicted"/>
<organism evidence="4 5">
    <name type="scientific">Micractinium conductrix</name>
    <dbReference type="NCBI Taxonomy" id="554055"/>
    <lineage>
        <taxon>Eukaryota</taxon>
        <taxon>Viridiplantae</taxon>
        <taxon>Chlorophyta</taxon>
        <taxon>core chlorophytes</taxon>
        <taxon>Trebouxiophyceae</taxon>
        <taxon>Chlorellales</taxon>
        <taxon>Chlorellaceae</taxon>
        <taxon>Chlorella clade</taxon>
        <taxon>Micractinium</taxon>
    </lineage>
</organism>
<accession>A0A2P6VLA3</accession>
<keyword evidence="2" id="KW-0677">Repeat</keyword>
<dbReference type="InterPro" id="IPR015943">
    <property type="entry name" value="WD40/YVTN_repeat-like_dom_sf"/>
</dbReference>
<dbReference type="STRING" id="554055.A0A2P6VLA3"/>
<keyword evidence="5" id="KW-1185">Reference proteome</keyword>